<dbReference type="Pfam" id="PF01594">
    <property type="entry name" value="AI-2E_transport"/>
    <property type="match status" value="1"/>
</dbReference>
<evidence type="ECO:0000313" key="7">
    <source>
        <dbReference type="EMBL" id="KHJ52999.1"/>
    </source>
</evidence>
<feature type="transmembrane region" description="Helical" evidence="6">
    <location>
        <begin position="32"/>
        <end position="50"/>
    </location>
</feature>
<dbReference type="InterPro" id="IPR002549">
    <property type="entry name" value="AI-2E-like"/>
</dbReference>
<proteinExistence type="inferred from homology"/>
<comment type="caution">
    <text evidence="7">The sequence shown here is derived from an EMBL/GenBank/DDBJ whole genome shotgun (WGS) entry which is preliminary data.</text>
</comment>
<feature type="transmembrane region" description="Helical" evidence="6">
    <location>
        <begin position="264"/>
        <end position="294"/>
    </location>
</feature>
<evidence type="ECO:0000256" key="1">
    <source>
        <dbReference type="ARBA" id="ARBA00004141"/>
    </source>
</evidence>
<evidence type="ECO:0000313" key="8">
    <source>
        <dbReference type="Proteomes" id="UP000030826"/>
    </source>
</evidence>
<dbReference type="PANTHER" id="PTHR21716">
    <property type="entry name" value="TRANSMEMBRANE PROTEIN"/>
    <property type="match status" value="1"/>
</dbReference>
<evidence type="ECO:0000256" key="2">
    <source>
        <dbReference type="ARBA" id="ARBA00009773"/>
    </source>
</evidence>
<feature type="transmembrane region" description="Helical" evidence="6">
    <location>
        <begin position="333"/>
        <end position="356"/>
    </location>
</feature>
<feature type="transmembrane region" description="Helical" evidence="6">
    <location>
        <begin position="236"/>
        <end position="258"/>
    </location>
</feature>
<comment type="subcellular location">
    <subcellularLocation>
        <location evidence="1">Membrane</location>
        <topology evidence="1">Multi-pass membrane protein</topology>
    </subcellularLocation>
</comment>
<dbReference type="RefSeq" id="WP_039196061.1">
    <property type="nucleotide sequence ID" value="NZ_JRFJ01000009.1"/>
</dbReference>
<sequence length="396" mass="42848">MADDRSSDEGKTIVAPNIGLVTKQTVQVGPRWAVIGIFLILFGGMLYLTASFILPVVFALLFALVLSPIVRFFRRRLKVPEPITAIFLVLGTLVGLTAMFYALSDPLTQIVRNAPTYAQAVDREVSSVREQFSRLTRLRGGAEDAAAITVPQDEVQGPPQDEPREVVVRSPTLLDTAANSAPQMLAGIGFALIFLFFLLASGDLFHQKLVQSMPTFSDKKRALSIAHEIEKELSRYLFTITLINIGLGVAVGFSLWLVNMPTPAVFGALATVLNFIPYIGAIVGMALVGVIALAEFGDVTAALIPVLVYLACTSLEGQFLTPMIVGRRLEMNAAAVFLSVAFWGWIWGVTGMFLAVPIMVGVKILANYVDSLQPLGNFLASDRTPPAQEDHTPAAR</sequence>
<dbReference type="OrthoDB" id="9799225at2"/>
<feature type="transmembrane region" description="Helical" evidence="6">
    <location>
        <begin position="56"/>
        <end position="73"/>
    </location>
</feature>
<dbReference type="AlphaFoldDB" id="A0A0B1PY14"/>
<dbReference type="GO" id="GO:0016020">
    <property type="term" value="C:membrane"/>
    <property type="evidence" value="ECO:0007669"/>
    <property type="project" value="UniProtKB-SubCell"/>
</dbReference>
<evidence type="ECO:0000256" key="5">
    <source>
        <dbReference type="ARBA" id="ARBA00023136"/>
    </source>
</evidence>
<gene>
    <name evidence="7" type="ORF">LA66_20035</name>
</gene>
<dbReference type="PANTHER" id="PTHR21716:SF16">
    <property type="entry name" value="BLL1467 PROTEIN"/>
    <property type="match status" value="1"/>
</dbReference>
<feature type="transmembrane region" description="Helical" evidence="6">
    <location>
        <begin position="85"/>
        <end position="103"/>
    </location>
</feature>
<accession>A0A0B1PY14</accession>
<comment type="similarity">
    <text evidence="2">Belongs to the autoinducer-2 exporter (AI-2E) (TC 2.A.86) family.</text>
</comment>
<reference evidence="7 8" key="1">
    <citation type="submission" date="2014-09" db="EMBL/GenBank/DDBJ databases">
        <title>Isolation and characterization of Aurantimonas altamirensis ON-56566 from clinical sample following a dog bite.</title>
        <authorList>
            <person name="Eshaghi A."/>
            <person name="Li A."/>
            <person name="Shahinas D."/>
            <person name="Bahn P."/>
            <person name="Kus J.V."/>
            <person name="Patel S.N."/>
        </authorList>
    </citation>
    <scope>NUCLEOTIDE SEQUENCE [LARGE SCALE GENOMIC DNA]</scope>
    <source>
        <strain evidence="7 8">ON-56566</strain>
    </source>
</reference>
<name>A0A0B1PY14_9HYPH</name>
<evidence type="ECO:0000256" key="6">
    <source>
        <dbReference type="SAM" id="Phobius"/>
    </source>
</evidence>
<keyword evidence="5 6" id="KW-0472">Membrane</keyword>
<dbReference type="STRING" id="370622.LA66_20035"/>
<keyword evidence="4 6" id="KW-1133">Transmembrane helix</keyword>
<evidence type="ECO:0000256" key="4">
    <source>
        <dbReference type="ARBA" id="ARBA00022989"/>
    </source>
</evidence>
<dbReference type="Proteomes" id="UP000030826">
    <property type="component" value="Unassembled WGS sequence"/>
</dbReference>
<dbReference type="EMBL" id="JRFJ01000009">
    <property type="protein sequence ID" value="KHJ52999.1"/>
    <property type="molecule type" value="Genomic_DNA"/>
</dbReference>
<feature type="transmembrane region" description="Helical" evidence="6">
    <location>
        <begin position="301"/>
        <end position="321"/>
    </location>
</feature>
<protein>
    <submittedName>
        <fullName evidence="7">Membrane protein</fullName>
    </submittedName>
</protein>
<evidence type="ECO:0000256" key="3">
    <source>
        <dbReference type="ARBA" id="ARBA00022692"/>
    </source>
</evidence>
<organism evidence="7 8">
    <name type="scientific">Aureimonas altamirensis</name>
    <dbReference type="NCBI Taxonomy" id="370622"/>
    <lineage>
        <taxon>Bacteria</taxon>
        <taxon>Pseudomonadati</taxon>
        <taxon>Pseudomonadota</taxon>
        <taxon>Alphaproteobacteria</taxon>
        <taxon>Hyphomicrobiales</taxon>
        <taxon>Aurantimonadaceae</taxon>
        <taxon>Aureimonas</taxon>
    </lineage>
</organism>
<dbReference type="GO" id="GO:0055085">
    <property type="term" value="P:transmembrane transport"/>
    <property type="evidence" value="ECO:0007669"/>
    <property type="project" value="TreeGrafter"/>
</dbReference>
<keyword evidence="3 6" id="KW-0812">Transmembrane</keyword>
<feature type="transmembrane region" description="Helical" evidence="6">
    <location>
        <begin position="184"/>
        <end position="205"/>
    </location>
</feature>